<accession>A0A8H7BY97</accession>
<feature type="compositionally biased region" description="Polar residues" evidence="1">
    <location>
        <begin position="1"/>
        <end position="10"/>
    </location>
</feature>
<name>A0A8H7BY97_9FUNG</name>
<gene>
    <name evidence="2" type="ORF">EC973_000194</name>
</gene>
<dbReference type="OrthoDB" id="5378975at2759"/>
<evidence type="ECO:0000313" key="2">
    <source>
        <dbReference type="EMBL" id="KAF7731386.1"/>
    </source>
</evidence>
<evidence type="ECO:0000313" key="3">
    <source>
        <dbReference type="Proteomes" id="UP000605846"/>
    </source>
</evidence>
<feature type="region of interest" description="Disordered" evidence="1">
    <location>
        <begin position="226"/>
        <end position="311"/>
    </location>
</feature>
<dbReference type="PANTHER" id="PTHR38698">
    <property type="entry name" value="EXPRESSED PROTEIN"/>
    <property type="match status" value="1"/>
</dbReference>
<feature type="compositionally biased region" description="Low complexity" evidence="1">
    <location>
        <begin position="50"/>
        <end position="63"/>
    </location>
</feature>
<dbReference type="Proteomes" id="UP000605846">
    <property type="component" value="Unassembled WGS sequence"/>
</dbReference>
<protein>
    <submittedName>
        <fullName evidence="2">Uncharacterized protein</fullName>
    </submittedName>
</protein>
<dbReference type="AlphaFoldDB" id="A0A8H7BY97"/>
<feature type="compositionally biased region" description="Low complexity" evidence="1">
    <location>
        <begin position="233"/>
        <end position="243"/>
    </location>
</feature>
<feature type="compositionally biased region" description="Basic residues" evidence="1">
    <location>
        <begin position="402"/>
        <end position="417"/>
    </location>
</feature>
<dbReference type="Pfam" id="PF17104">
    <property type="entry name" value="YBL010C_LAA2"/>
    <property type="match status" value="1"/>
</dbReference>
<sequence>MSLQNMNSNEDAFPSPEQESNSFESEEIPMKMPSDETDSFGDDHNTLPITTNTNTTASNTSTADLSFNDDDFNKDNNEDDFGDFDNDFQDAENDDDFGDFDDFETTIPPEENIPPVTPSQADEYIKILEEASSPDEIADYVHRFMKNLWSQEDISSMSTVEDENVEEEQDSMDILCTECSHGLWDKLSCDSVFYNPITGAIGQFQWTQSETNRAYLNALGVTINYDDRARNNGPSSTSTSPGPIRRPQSSNYADSKSSNASTGNINRRASPSHTRSASLSGMTVSGNSRPNTGEENEDEGEHAVRKPVEQEPELDLDIAKAYCELTEETIRVFPKEKLQAMIGELSRLQRQATEYLGYLLDQREQLMMDAETYNDLISCIVGHAQRLREQNVGKDASPAMVNKKKKSSGLNMLRRKPTVGGPVTHSASMGGGVVGLKQSTGNAPKKPGVTEGRRSM</sequence>
<keyword evidence="3" id="KW-1185">Reference proteome</keyword>
<reference evidence="2" key="1">
    <citation type="submission" date="2020-01" db="EMBL/GenBank/DDBJ databases">
        <title>Genome Sequencing of Three Apophysomyces-Like Fungal Strains Confirms a Novel Fungal Genus in the Mucoromycota with divergent Burkholderia-like Endosymbiotic Bacteria.</title>
        <authorList>
            <person name="Stajich J.E."/>
            <person name="Macias A.M."/>
            <person name="Carter-House D."/>
            <person name="Lovett B."/>
            <person name="Kasson L.R."/>
            <person name="Berry K."/>
            <person name="Grigoriev I."/>
            <person name="Chang Y."/>
            <person name="Spatafora J."/>
            <person name="Kasson M.T."/>
        </authorList>
    </citation>
    <scope>NUCLEOTIDE SEQUENCE</scope>
    <source>
        <strain evidence="2">NRRL A-21654</strain>
    </source>
</reference>
<proteinExistence type="predicted"/>
<evidence type="ECO:0000256" key="1">
    <source>
        <dbReference type="SAM" id="MobiDB-lite"/>
    </source>
</evidence>
<dbReference type="InterPro" id="IPR031355">
    <property type="entry name" value="YBL010C/LAA2-like"/>
</dbReference>
<dbReference type="EMBL" id="JABAYA010000010">
    <property type="protein sequence ID" value="KAF7731386.1"/>
    <property type="molecule type" value="Genomic_DNA"/>
</dbReference>
<feature type="region of interest" description="Disordered" evidence="1">
    <location>
        <begin position="1"/>
        <end position="77"/>
    </location>
</feature>
<comment type="caution">
    <text evidence="2">The sequence shown here is derived from an EMBL/GenBank/DDBJ whole genome shotgun (WGS) entry which is preliminary data.</text>
</comment>
<feature type="compositionally biased region" description="Polar residues" evidence="1">
    <location>
        <begin position="247"/>
        <end position="293"/>
    </location>
</feature>
<organism evidence="2 3">
    <name type="scientific">Apophysomyces ossiformis</name>
    <dbReference type="NCBI Taxonomy" id="679940"/>
    <lineage>
        <taxon>Eukaryota</taxon>
        <taxon>Fungi</taxon>
        <taxon>Fungi incertae sedis</taxon>
        <taxon>Mucoromycota</taxon>
        <taxon>Mucoromycotina</taxon>
        <taxon>Mucoromycetes</taxon>
        <taxon>Mucorales</taxon>
        <taxon>Mucorineae</taxon>
        <taxon>Mucoraceae</taxon>
        <taxon>Apophysomyces</taxon>
    </lineage>
</organism>
<dbReference type="PANTHER" id="PTHR38698:SF1">
    <property type="entry name" value="FUNGAL PROTEIN"/>
    <property type="match status" value="1"/>
</dbReference>
<feature type="region of interest" description="Disordered" evidence="1">
    <location>
        <begin position="391"/>
        <end position="456"/>
    </location>
</feature>